<dbReference type="PROSITE" id="PS51321">
    <property type="entry name" value="TFIIS_CENTRAL"/>
    <property type="match status" value="1"/>
</dbReference>
<evidence type="ECO:0000256" key="2">
    <source>
        <dbReference type="ARBA" id="ARBA00022723"/>
    </source>
</evidence>
<name>A0ABQ8UI68_9EUKA</name>
<dbReference type="SMART" id="SM00510">
    <property type="entry name" value="TFS2M"/>
    <property type="match status" value="1"/>
</dbReference>
<evidence type="ECO:0000313" key="11">
    <source>
        <dbReference type="Proteomes" id="UP001141327"/>
    </source>
</evidence>
<proteinExistence type="predicted"/>
<dbReference type="Proteomes" id="UP001141327">
    <property type="component" value="Unassembled WGS sequence"/>
</dbReference>
<dbReference type="InterPro" id="IPR001965">
    <property type="entry name" value="Znf_PHD"/>
</dbReference>
<feature type="region of interest" description="Disordered" evidence="7">
    <location>
        <begin position="453"/>
        <end position="474"/>
    </location>
</feature>
<feature type="region of interest" description="Disordered" evidence="7">
    <location>
        <begin position="103"/>
        <end position="128"/>
    </location>
</feature>
<accession>A0ABQ8UI68</accession>
<evidence type="ECO:0000256" key="1">
    <source>
        <dbReference type="ARBA" id="ARBA00004123"/>
    </source>
</evidence>
<dbReference type="SUPFAM" id="SSF57903">
    <property type="entry name" value="FYVE/PHD zinc finger"/>
    <property type="match status" value="1"/>
</dbReference>
<evidence type="ECO:0000256" key="3">
    <source>
        <dbReference type="ARBA" id="ARBA00022771"/>
    </source>
</evidence>
<reference evidence="10" key="1">
    <citation type="journal article" date="2022" name="bioRxiv">
        <title>Genomics of Preaxostyla Flagellates Illuminates Evolutionary Transitions and the Path Towards Mitochondrial Loss.</title>
        <authorList>
            <person name="Novak L.V.F."/>
            <person name="Treitli S.C."/>
            <person name="Pyrih J."/>
            <person name="Halakuc P."/>
            <person name="Pipaliya S.V."/>
            <person name="Vacek V."/>
            <person name="Brzon O."/>
            <person name="Soukal P."/>
            <person name="Eme L."/>
            <person name="Dacks J.B."/>
            <person name="Karnkowska A."/>
            <person name="Elias M."/>
            <person name="Hampl V."/>
        </authorList>
    </citation>
    <scope>NUCLEOTIDE SEQUENCE</scope>
    <source>
        <strain evidence="10">RCP-MX</strain>
    </source>
</reference>
<dbReference type="EMBL" id="JAPMOS010000034">
    <property type="protein sequence ID" value="KAJ4458121.1"/>
    <property type="molecule type" value="Genomic_DNA"/>
</dbReference>
<sequence>MPRIIRLFENFEQFSIEEPLRCQKRALGFRAAPPPPAEDVRVEEFEPNRLFCVCKKPYVEGEWMVFCEGCKDWFHGPCVGTTPEMCAEVQDYYCPSCRAKGIPPPPPPPEKHRKRTRDTEEKGLLPRGNLPTVVTGIITTAMASNPLPLALKSSPLRRRLRSLHSITHMSAIRFQLTSPRRPPPPHRNRGKAINLLTSPPPHRHQPADLGPDDGRGYAQEACKADPARVQAYAASTEAVRGLATQIELALFDHFKSTSKEYRNQCRSIDYNLRDPKNASFRTNVLMGTLSPAQLAAITSYQMSVGTLTDVTQAAAPEAVAKFDQQTAGMSATPEPPKVVSAPSTLPPPPLPLAAPQGAPPPLPMPPAVAPPTAAEESALVDSDQGQAMADKYANLPPVGWEGTVHLSNLPAFRVTARLLYGPPVFEIFPETLEIAGRSNVEFLGNALAKLLSPTQEPAPGQPRPVASMLSFDSTPPSDPSYQRFCDFFTQKSKAAVVKLKVPLSGPAALPPSQTEPLLYLIAPSFFDKMPQSTRQLIPPMLAAKVLGVPQAAAAVVMPMASPLQTPMAPAVMPAMSPAPETPAPAPAAPAEAAPAPVDPAQGPMAPVDSTPAAAAVPAVEAAAPAEAAMAPAAPAAAPVQLPQ</sequence>
<keyword evidence="3 6" id="KW-0863">Zinc-finger</keyword>
<protein>
    <submittedName>
        <fullName evidence="10">COMPASS component SPP1</fullName>
    </submittedName>
</protein>
<evidence type="ECO:0000259" key="8">
    <source>
        <dbReference type="PROSITE" id="PS50016"/>
    </source>
</evidence>
<evidence type="ECO:0000313" key="10">
    <source>
        <dbReference type="EMBL" id="KAJ4458121.1"/>
    </source>
</evidence>
<keyword evidence="4" id="KW-0862">Zinc</keyword>
<dbReference type="PROSITE" id="PS50016">
    <property type="entry name" value="ZF_PHD_2"/>
    <property type="match status" value="1"/>
</dbReference>
<evidence type="ECO:0000256" key="5">
    <source>
        <dbReference type="ARBA" id="ARBA00023242"/>
    </source>
</evidence>
<evidence type="ECO:0000256" key="4">
    <source>
        <dbReference type="ARBA" id="ARBA00022833"/>
    </source>
</evidence>
<dbReference type="InterPro" id="IPR037869">
    <property type="entry name" value="Spp1/CFP1"/>
</dbReference>
<feature type="compositionally biased region" description="Low complexity" evidence="7">
    <location>
        <begin position="611"/>
        <end position="620"/>
    </location>
</feature>
<dbReference type="Gene3D" id="2.60.120.650">
    <property type="entry name" value="Cupin"/>
    <property type="match status" value="1"/>
</dbReference>
<dbReference type="Pfam" id="PF07744">
    <property type="entry name" value="SPOC"/>
    <property type="match status" value="1"/>
</dbReference>
<keyword evidence="11" id="KW-1185">Reference proteome</keyword>
<comment type="caution">
    <text evidence="10">The sequence shown here is derived from an EMBL/GenBank/DDBJ whole genome shotgun (WGS) entry which is preliminary data.</text>
</comment>
<feature type="compositionally biased region" description="Pro residues" evidence="7">
    <location>
        <begin position="344"/>
        <end position="369"/>
    </location>
</feature>
<dbReference type="InterPro" id="IPR003618">
    <property type="entry name" value="TFIIS_cen_dom"/>
</dbReference>
<dbReference type="InterPro" id="IPR012921">
    <property type="entry name" value="SPOC_C"/>
</dbReference>
<dbReference type="Pfam" id="PF07500">
    <property type="entry name" value="TFIIS_M"/>
    <property type="match status" value="1"/>
</dbReference>
<organism evidence="10 11">
    <name type="scientific">Paratrimastix pyriformis</name>
    <dbReference type="NCBI Taxonomy" id="342808"/>
    <lineage>
        <taxon>Eukaryota</taxon>
        <taxon>Metamonada</taxon>
        <taxon>Preaxostyla</taxon>
        <taxon>Paratrimastigidae</taxon>
        <taxon>Paratrimastix</taxon>
    </lineage>
</organism>
<evidence type="ECO:0000259" key="9">
    <source>
        <dbReference type="PROSITE" id="PS51321"/>
    </source>
</evidence>
<feature type="region of interest" description="Disordered" evidence="7">
    <location>
        <begin position="326"/>
        <end position="383"/>
    </location>
</feature>
<evidence type="ECO:0000256" key="7">
    <source>
        <dbReference type="SAM" id="MobiDB-lite"/>
    </source>
</evidence>
<dbReference type="SUPFAM" id="SSF46942">
    <property type="entry name" value="Elongation factor TFIIS domain 2"/>
    <property type="match status" value="1"/>
</dbReference>
<comment type="subcellular location">
    <subcellularLocation>
        <location evidence="1">Nucleus</location>
    </subcellularLocation>
</comment>
<dbReference type="InterPro" id="IPR019787">
    <property type="entry name" value="Znf_PHD-finger"/>
</dbReference>
<dbReference type="PANTHER" id="PTHR46174:SF1">
    <property type="entry name" value="CXXC-TYPE ZINC FINGER PROTEIN 1"/>
    <property type="match status" value="1"/>
</dbReference>
<dbReference type="SMART" id="SM00249">
    <property type="entry name" value="PHD"/>
    <property type="match status" value="1"/>
</dbReference>
<feature type="domain" description="TFIIS central" evidence="9">
    <location>
        <begin position="188"/>
        <end position="330"/>
    </location>
</feature>
<dbReference type="PANTHER" id="PTHR46174">
    <property type="entry name" value="CXXC-TYPE ZINC FINGER PROTEIN 1"/>
    <property type="match status" value="1"/>
</dbReference>
<feature type="region of interest" description="Disordered" evidence="7">
    <location>
        <begin position="176"/>
        <end position="208"/>
    </location>
</feature>
<dbReference type="InterPro" id="IPR036575">
    <property type="entry name" value="TFIIS_cen_dom_sf"/>
</dbReference>
<dbReference type="PROSITE" id="PS01359">
    <property type="entry name" value="ZF_PHD_1"/>
    <property type="match status" value="1"/>
</dbReference>
<feature type="domain" description="PHD-type" evidence="8">
    <location>
        <begin position="49"/>
        <end position="100"/>
    </location>
</feature>
<dbReference type="InterPro" id="IPR011011">
    <property type="entry name" value="Znf_FYVE_PHD"/>
</dbReference>
<evidence type="ECO:0000256" key="6">
    <source>
        <dbReference type="PROSITE-ProRule" id="PRU00146"/>
    </source>
</evidence>
<dbReference type="Pfam" id="PF00628">
    <property type="entry name" value="PHD"/>
    <property type="match status" value="1"/>
</dbReference>
<feature type="region of interest" description="Disordered" evidence="7">
    <location>
        <begin position="574"/>
        <end position="620"/>
    </location>
</feature>
<dbReference type="Gene3D" id="1.10.472.30">
    <property type="entry name" value="Transcription elongation factor S-II, central domain"/>
    <property type="match status" value="1"/>
</dbReference>
<gene>
    <name evidence="10" type="ORF">PAPYR_6242</name>
</gene>
<keyword evidence="5" id="KW-0539">Nucleus</keyword>
<dbReference type="InterPro" id="IPR019786">
    <property type="entry name" value="Zinc_finger_PHD-type_CS"/>
</dbReference>
<feature type="compositionally biased region" description="Low complexity" evidence="7">
    <location>
        <begin position="588"/>
        <end position="600"/>
    </location>
</feature>
<keyword evidence="2" id="KW-0479">Metal-binding</keyword>